<dbReference type="GO" id="GO:0007018">
    <property type="term" value="P:microtubule-based movement"/>
    <property type="evidence" value="ECO:0007669"/>
    <property type="project" value="InterPro"/>
</dbReference>
<evidence type="ECO:0000313" key="14">
    <source>
        <dbReference type="Ensembl" id="ENSSAUP00010004641.1"/>
    </source>
</evidence>
<sequence length="869" mass="98191">MANDVCSHVKVVVRVRPTSDNEKRENCRNVVQVVDNHMLIFDPKEQDISCFGSQRVRNRNRDVNKRANKDLKFVFDQVFSESSTQVDIFENTTKGVLDGVMNGFNCTVFAYGATGAGKTHTMLGSQDDPGVMYRTMKELFKRMDDAKEEKEFAVAFSYLEVYNEQIRDLLANAGPLAVREDSSKGVVVQGLSLHQPKSAEHILEALDSGNRNRTQHPTDMNATSSRSHAVFQIYLRQQDKTASLNPNVCIAKMSLIDLAGSERASATNAKGARLREGANINRSLLALGNVINALADPKSKKTHIPYRDSKLTRLLKDSLGGNCRTVMIANVSPSSKSYDDTHNTLKYANRAKEIKSSLKSNVVSLDSHIGQYAVICEKQRQEILQLKKKLKEYEEKNMVPGASNMISSEKQAEFKRVSEALQQIFSGRAQIRGEQLDLERQLKENELRQRYSEEDNLQVQYFCAKEKTEKATCKHERKIASLRTQQQHICKRLKEAETRFLDNDGWLHRVENEIKLLKSNDQTSEVLGRDLRCHRLELQVKDLEQHIRQMVKLTALQDQENKRMQKMVNILLPAYSRNYSALHGAGLVTEAERMENHELEHLVLRERGVVWADQEGAGQQMKGSIGLRSELAPVLSFSHLLYHQSSPCSKSSYSPVVEPLPRMPIRRNLSASLPPQSPRTITKTQMFEEGMFPLQCTPEAQKTVQASSLGSSTTMDPNMTFEVVDNDDQTANNATIIISDKSSCQASKSGDFSGPSQLQQIPSLQEARRANPTYMDMTSAAQGKRKLNRSIREELTQGFSAPKRIKKDPTVSRKPLRVQRFAGKCSEENKARRVVRSISEGNLSLLEPQKSKSIFYKTSQQFKRVTKRM</sequence>
<dbReference type="PROSITE" id="PS00411">
    <property type="entry name" value="KINESIN_MOTOR_1"/>
    <property type="match status" value="1"/>
</dbReference>
<protein>
    <recommendedName>
        <fullName evidence="12">Kinesin-like protein</fullName>
    </recommendedName>
</protein>
<evidence type="ECO:0000259" key="13">
    <source>
        <dbReference type="PROSITE" id="PS50067"/>
    </source>
</evidence>
<proteinExistence type="inferred from homology"/>
<evidence type="ECO:0000256" key="1">
    <source>
        <dbReference type="ARBA" id="ARBA00004123"/>
    </source>
</evidence>
<dbReference type="InterPro" id="IPR001752">
    <property type="entry name" value="Kinesin_motor_dom"/>
</dbReference>
<evidence type="ECO:0000256" key="5">
    <source>
        <dbReference type="ARBA" id="ARBA00022741"/>
    </source>
</evidence>
<keyword evidence="3" id="KW-0963">Cytoplasm</keyword>
<organism evidence="14 15">
    <name type="scientific">Sparus aurata</name>
    <name type="common">Gilthead sea bream</name>
    <dbReference type="NCBI Taxonomy" id="8175"/>
    <lineage>
        <taxon>Eukaryota</taxon>
        <taxon>Metazoa</taxon>
        <taxon>Chordata</taxon>
        <taxon>Craniata</taxon>
        <taxon>Vertebrata</taxon>
        <taxon>Euteleostomi</taxon>
        <taxon>Actinopterygii</taxon>
        <taxon>Neopterygii</taxon>
        <taxon>Teleostei</taxon>
        <taxon>Neoteleostei</taxon>
        <taxon>Acanthomorphata</taxon>
        <taxon>Eupercaria</taxon>
        <taxon>Spariformes</taxon>
        <taxon>Sparidae</taxon>
        <taxon>Sparus</taxon>
    </lineage>
</organism>
<reference evidence="14" key="1">
    <citation type="submission" date="2021-04" db="EMBL/GenBank/DDBJ databases">
        <authorList>
            <consortium name="Wellcome Sanger Institute Data Sharing"/>
        </authorList>
    </citation>
    <scope>NUCLEOTIDE SEQUENCE [LARGE SCALE GENOMIC DNA]</scope>
</reference>
<dbReference type="PROSITE" id="PS50067">
    <property type="entry name" value="KINESIN_MOTOR_2"/>
    <property type="match status" value="1"/>
</dbReference>
<feature type="binding site" evidence="11">
    <location>
        <begin position="112"/>
        <end position="119"/>
    </location>
    <ligand>
        <name>ATP</name>
        <dbReference type="ChEBI" id="CHEBI:30616"/>
    </ligand>
</feature>
<keyword evidence="9" id="KW-0206">Cytoskeleton</keyword>
<evidence type="ECO:0000256" key="3">
    <source>
        <dbReference type="ARBA" id="ARBA00022490"/>
    </source>
</evidence>
<reference evidence="14" key="3">
    <citation type="submission" date="2025-09" db="UniProtKB">
        <authorList>
            <consortium name="Ensembl"/>
        </authorList>
    </citation>
    <scope>IDENTIFICATION</scope>
</reference>
<gene>
    <name evidence="14" type="primary">kif18a</name>
</gene>
<keyword evidence="7" id="KW-0175">Coiled coil</keyword>
<keyword evidence="8 11" id="KW-0505">Motor protein</keyword>
<name>A0A671TTD1_SPAAU</name>
<dbReference type="InterPro" id="IPR027417">
    <property type="entry name" value="P-loop_NTPase"/>
</dbReference>
<evidence type="ECO:0000256" key="6">
    <source>
        <dbReference type="ARBA" id="ARBA00022840"/>
    </source>
</evidence>
<dbReference type="GO" id="GO:0005819">
    <property type="term" value="C:spindle"/>
    <property type="evidence" value="ECO:0007669"/>
    <property type="project" value="UniProtKB-ARBA"/>
</dbReference>
<dbReference type="SUPFAM" id="SSF52540">
    <property type="entry name" value="P-loop containing nucleoside triphosphate hydrolases"/>
    <property type="match status" value="1"/>
</dbReference>
<dbReference type="Gene3D" id="3.40.850.10">
    <property type="entry name" value="Kinesin motor domain"/>
    <property type="match status" value="1"/>
</dbReference>
<dbReference type="PANTHER" id="PTHR47968">
    <property type="entry name" value="CENTROMERE PROTEIN E"/>
    <property type="match status" value="1"/>
</dbReference>
<dbReference type="GeneTree" id="ENSGT00940000159058"/>
<dbReference type="InterPro" id="IPR027640">
    <property type="entry name" value="Kinesin-like_fam"/>
</dbReference>
<accession>A0A671TTD1</accession>
<dbReference type="SMART" id="SM00129">
    <property type="entry name" value="KISc"/>
    <property type="match status" value="1"/>
</dbReference>
<dbReference type="AlphaFoldDB" id="A0A671TTD1"/>
<dbReference type="Pfam" id="PF00225">
    <property type="entry name" value="Kinesin"/>
    <property type="match status" value="1"/>
</dbReference>
<dbReference type="GO" id="GO:0003777">
    <property type="term" value="F:microtubule motor activity"/>
    <property type="evidence" value="ECO:0007669"/>
    <property type="project" value="InterPro"/>
</dbReference>
<dbReference type="PANTHER" id="PTHR47968:SF65">
    <property type="entry name" value="KINESIN MOTOR DOMAIN-CONTAINING PROTEIN"/>
    <property type="match status" value="1"/>
</dbReference>
<dbReference type="GO" id="GO:0008017">
    <property type="term" value="F:microtubule binding"/>
    <property type="evidence" value="ECO:0007669"/>
    <property type="project" value="InterPro"/>
</dbReference>
<evidence type="ECO:0000256" key="7">
    <source>
        <dbReference type="ARBA" id="ARBA00023054"/>
    </source>
</evidence>
<dbReference type="InterPro" id="IPR019821">
    <property type="entry name" value="Kinesin_motor_CS"/>
</dbReference>
<evidence type="ECO:0000313" key="15">
    <source>
        <dbReference type="Proteomes" id="UP000472265"/>
    </source>
</evidence>
<dbReference type="PRINTS" id="PR00380">
    <property type="entry name" value="KINESINHEAVY"/>
</dbReference>
<dbReference type="FunFam" id="3.40.850.10:FF:000027">
    <property type="entry name" value="Kinesin-like protein"/>
    <property type="match status" value="1"/>
</dbReference>
<evidence type="ECO:0000256" key="8">
    <source>
        <dbReference type="ARBA" id="ARBA00023175"/>
    </source>
</evidence>
<feature type="domain" description="Kinesin motor" evidence="13">
    <location>
        <begin position="8"/>
        <end position="354"/>
    </location>
</feature>
<evidence type="ECO:0000256" key="4">
    <source>
        <dbReference type="ARBA" id="ARBA00022701"/>
    </source>
</evidence>
<evidence type="ECO:0000256" key="11">
    <source>
        <dbReference type="PROSITE-ProRule" id="PRU00283"/>
    </source>
</evidence>
<comment type="subcellular location">
    <subcellularLocation>
        <location evidence="2">Cytoplasm</location>
        <location evidence="2">Cytoskeleton</location>
    </subcellularLocation>
    <subcellularLocation>
        <location evidence="1">Nucleus</location>
    </subcellularLocation>
</comment>
<evidence type="ECO:0000256" key="10">
    <source>
        <dbReference type="ARBA" id="ARBA00023242"/>
    </source>
</evidence>
<reference evidence="14" key="2">
    <citation type="submission" date="2025-08" db="UniProtKB">
        <authorList>
            <consortium name="Ensembl"/>
        </authorList>
    </citation>
    <scope>IDENTIFICATION</scope>
</reference>
<evidence type="ECO:0000256" key="12">
    <source>
        <dbReference type="RuleBase" id="RU000394"/>
    </source>
</evidence>
<dbReference type="Ensembl" id="ENSSAUT00010005020.1">
    <property type="protein sequence ID" value="ENSSAUP00010004641.1"/>
    <property type="gene ID" value="ENSSAUG00010002367.1"/>
</dbReference>
<comment type="similarity">
    <text evidence="11 12">Belongs to the TRAFAC class myosin-kinesin ATPase superfamily. Kinesin family.</text>
</comment>
<keyword evidence="15" id="KW-1185">Reference proteome</keyword>
<dbReference type="GO" id="GO:0005634">
    <property type="term" value="C:nucleus"/>
    <property type="evidence" value="ECO:0007669"/>
    <property type="project" value="UniProtKB-SubCell"/>
</dbReference>
<dbReference type="GO" id="GO:0005874">
    <property type="term" value="C:microtubule"/>
    <property type="evidence" value="ECO:0007669"/>
    <property type="project" value="UniProtKB-KW"/>
</dbReference>
<keyword evidence="10" id="KW-0539">Nucleus</keyword>
<dbReference type="GO" id="GO:0005524">
    <property type="term" value="F:ATP binding"/>
    <property type="evidence" value="ECO:0007669"/>
    <property type="project" value="UniProtKB-UniRule"/>
</dbReference>
<evidence type="ECO:0000256" key="9">
    <source>
        <dbReference type="ARBA" id="ARBA00023212"/>
    </source>
</evidence>
<dbReference type="CDD" id="cd01370">
    <property type="entry name" value="KISc_KIP3_like"/>
    <property type="match status" value="1"/>
</dbReference>
<keyword evidence="4 12" id="KW-0493">Microtubule</keyword>
<keyword evidence="5 11" id="KW-0547">Nucleotide-binding</keyword>
<dbReference type="GO" id="GO:0000278">
    <property type="term" value="P:mitotic cell cycle"/>
    <property type="evidence" value="ECO:0007669"/>
    <property type="project" value="UniProtKB-ARBA"/>
</dbReference>
<dbReference type="InterPro" id="IPR036961">
    <property type="entry name" value="Kinesin_motor_dom_sf"/>
</dbReference>
<dbReference type="Proteomes" id="UP000472265">
    <property type="component" value="Chromosome 4"/>
</dbReference>
<evidence type="ECO:0000256" key="2">
    <source>
        <dbReference type="ARBA" id="ARBA00004245"/>
    </source>
</evidence>
<keyword evidence="6 11" id="KW-0067">ATP-binding</keyword>